<sequence length="71" mass="7906">MGFADLWIAEIAADRRNTVEKRFSLYNHLLIADKHQKTHLALAAAKAIIFHILAEKYPISTSGLLGETEAT</sequence>
<gene>
    <name evidence="1" type="ORF">NIES37_01210</name>
</gene>
<evidence type="ECO:0000313" key="2">
    <source>
        <dbReference type="Proteomes" id="UP000218785"/>
    </source>
</evidence>
<dbReference type="RefSeq" id="WP_096573437.1">
    <property type="nucleotide sequence ID" value="NZ_CAWNJS010000001.1"/>
</dbReference>
<dbReference type="Proteomes" id="UP000218785">
    <property type="component" value="Chromosome"/>
</dbReference>
<dbReference type="KEGG" id="ttq:NIES37_01210"/>
<dbReference type="EMBL" id="AP018248">
    <property type="protein sequence ID" value="BAY96194.1"/>
    <property type="molecule type" value="Genomic_DNA"/>
</dbReference>
<accession>A0A1Z4MRS5</accession>
<reference evidence="1 2" key="1">
    <citation type="submission" date="2017-06" db="EMBL/GenBank/DDBJ databases">
        <title>Genome sequencing of cyanobaciteial culture collection at National Institute for Environmental Studies (NIES).</title>
        <authorList>
            <person name="Hirose Y."/>
            <person name="Shimura Y."/>
            <person name="Fujisawa T."/>
            <person name="Nakamura Y."/>
            <person name="Kawachi M."/>
        </authorList>
    </citation>
    <scope>NUCLEOTIDE SEQUENCE [LARGE SCALE GENOMIC DNA]</scope>
    <source>
        <strain evidence="1 2">NIES-37</strain>
    </source>
</reference>
<evidence type="ECO:0008006" key="3">
    <source>
        <dbReference type="Google" id="ProtNLM"/>
    </source>
</evidence>
<dbReference type="AlphaFoldDB" id="A0A1Z4MRS5"/>
<organism evidence="1 2">
    <name type="scientific">Tolypothrix tenuis PCC 7101</name>
    <dbReference type="NCBI Taxonomy" id="231146"/>
    <lineage>
        <taxon>Bacteria</taxon>
        <taxon>Bacillati</taxon>
        <taxon>Cyanobacteriota</taxon>
        <taxon>Cyanophyceae</taxon>
        <taxon>Nostocales</taxon>
        <taxon>Tolypothrichaceae</taxon>
        <taxon>Tolypothrix</taxon>
    </lineage>
</organism>
<evidence type="ECO:0000313" key="1">
    <source>
        <dbReference type="EMBL" id="BAY96194.1"/>
    </source>
</evidence>
<protein>
    <recommendedName>
        <fullName evidence="3">Transposase</fullName>
    </recommendedName>
</protein>
<keyword evidence="2" id="KW-1185">Reference proteome</keyword>
<name>A0A1Z4MRS5_9CYAN</name>
<proteinExistence type="predicted"/>